<dbReference type="Gramene" id="CDF37120">
    <property type="protein sequence ID" value="CDF37120"/>
    <property type="gene ID" value="CHC_T00005086001"/>
</dbReference>
<sequence length="98" mass="11320">MLGAIRSFFQWQLPICRCLKAVFRAPFSCTFPNYFWALRFRAAANGCPCESCFATLASLRRPALAQHCFFVVPHLPFFILHEVIREVLLEGSQRRPDL</sequence>
<dbReference type="EMBL" id="HG001818">
    <property type="protein sequence ID" value="CDF37120.1"/>
    <property type="molecule type" value="Genomic_DNA"/>
</dbReference>
<reference evidence="2" key="1">
    <citation type="journal article" date="2013" name="Proc. Natl. Acad. Sci. U.S.A.">
        <title>Genome structure and metabolic features in the red seaweed Chondrus crispus shed light on evolution of the Archaeplastida.</title>
        <authorList>
            <person name="Collen J."/>
            <person name="Porcel B."/>
            <person name="Carre W."/>
            <person name="Ball S.G."/>
            <person name="Chaparro C."/>
            <person name="Tonon T."/>
            <person name="Barbeyron T."/>
            <person name="Michel G."/>
            <person name="Noel B."/>
            <person name="Valentin K."/>
            <person name="Elias M."/>
            <person name="Artiguenave F."/>
            <person name="Arun A."/>
            <person name="Aury J.M."/>
            <person name="Barbosa-Neto J.F."/>
            <person name="Bothwell J.H."/>
            <person name="Bouget F.Y."/>
            <person name="Brillet L."/>
            <person name="Cabello-Hurtado F."/>
            <person name="Capella-Gutierrez S."/>
            <person name="Charrier B."/>
            <person name="Cladiere L."/>
            <person name="Cock J.M."/>
            <person name="Coelho S.M."/>
            <person name="Colleoni C."/>
            <person name="Czjzek M."/>
            <person name="Da Silva C."/>
            <person name="Delage L."/>
            <person name="Denoeud F."/>
            <person name="Deschamps P."/>
            <person name="Dittami S.M."/>
            <person name="Gabaldon T."/>
            <person name="Gachon C.M."/>
            <person name="Groisillier A."/>
            <person name="Herve C."/>
            <person name="Jabbari K."/>
            <person name="Katinka M."/>
            <person name="Kloareg B."/>
            <person name="Kowalczyk N."/>
            <person name="Labadie K."/>
            <person name="Leblanc C."/>
            <person name="Lopez P.J."/>
            <person name="McLachlan D.H."/>
            <person name="Meslet-Cladiere L."/>
            <person name="Moustafa A."/>
            <person name="Nehr Z."/>
            <person name="Nyvall Collen P."/>
            <person name="Panaud O."/>
            <person name="Partensky F."/>
            <person name="Poulain J."/>
            <person name="Rensing S.A."/>
            <person name="Rousvoal S."/>
            <person name="Samson G."/>
            <person name="Symeonidi A."/>
            <person name="Weissenbach J."/>
            <person name="Zambounis A."/>
            <person name="Wincker P."/>
            <person name="Boyen C."/>
        </authorList>
    </citation>
    <scope>NUCLEOTIDE SEQUENCE [LARGE SCALE GENOMIC DNA]</scope>
    <source>
        <strain evidence="2">cv. Stackhouse</strain>
    </source>
</reference>
<dbReference type="Proteomes" id="UP000012073">
    <property type="component" value="Unassembled WGS sequence"/>
</dbReference>
<dbReference type="GeneID" id="17324727"/>
<protein>
    <submittedName>
        <fullName evidence="1">Uncharacterized protein</fullName>
    </submittedName>
</protein>
<dbReference type="AlphaFoldDB" id="R7QI80"/>
<dbReference type="KEGG" id="ccp:CHC_T00005086001"/>
<proteinExistence type="predicted"/>
<name>R7QI80_CHOCR</name>
<evidence type="ECO:0000313" key="1">
    <source>
        <dbReference type="EMBL" id="CDF37120.1"/>
    </source>
</evidence>
<organism evidence="1 2">
    <name type="scientific">Chondrus crispus</name>
    <name type="common">Carrageen Irish moss</name>
    <name type="synonym">Polymorpha crispa</name>
    <dbReference type="NCBI Taxonomy" id="2769"/>
    <lineage>
        <taxon>Eukaryota</taxon>
        <taxon>Rhodophyta</taxon>
        <taxon>Florideophyceae</taxon>
        <taxon>Rhodymeniophycidae</taxon>
        <taxon>Gigartinales</taxon>
        <taxon>Gigartinaceae</taxon>
        <taxon>Chondrus</taxon>
    </lineage>
</organism>
<keyword evidence="2" id="KW-1185">Reference proteome</keyword>
<evidence type="ECO:0000313" key="2">
    <source>
        <dbReference type="Proteomes" id="UP000012073"/>
    </source>
</evidence>
<dbReference type="RefSeq" id="XP_005716939.1">
    <property type="nucleotide sequence ID" value="XM_005716882.1"/>
</dbReference>
<accession>R7QI80</accession>
<gene>
    <name evidence="1" type="ORF">CHC_T00005086001</name>
</gene>